<dbReference type="PRINTS" id="PR00385">
    <property type="entry name" value="P450"/>
</dbReference>
<dbReference type="InterPro" id="IPR002401">
    <property type="entry name" value="Cyt_P450_E_grp-I"/>
</dbReference>
<keyword evidence="5 9" id="KW-0479">Metal-binding</keyword>
<dbReference type="InterPro" id="IPR050121">
    <property type="entry name" value="Cytochrome_P450_monoxygenase"/>
</dbReference>
<evidence type="ECO:0000256" key="10">
    <source>
        <dbReference type="SAM" id="SignalP"/>
    </source>
</evidence>
<evidence type="ECO:0000313" key="12">
    <source>
        <dbReference type="Proteomes" id="UP000814176"/>
    </source>
</evidence>
<dbReference type="InterPro" id="IPR017972">
    <property type="entry name" value="Cyt_P450_CS"/>
</dbReference>
<dbReference type="InterPro" id="IPR001128">
    <property type="entry name" value="Cyt_P450"/>
</dbReference>
<organism evidence="11 12">
    <name type="scientific">Rhodofomes roseus</name>
    <dbReference type="NCBI Taxonomy" id="34475"/>
    <lineage>
        <taxon>Eukaryota</taxon>
        <taxon>Fungi</taxon>
        <taxon>Dikarya</taxon>
        <taxon>Basidiomycota</taxon>
        <taxon>Agaricomycotina</taxon>
        <taxon>Agaricomycetes</taxon>
        <taxon>Polyporales</taxon>
        <taxon>Rhodofomes</taxon>
    </lineage>
</organism>
<dbReference type="Pfam" id="PF00067">
    <property type="entry name" value="p450"/>
    <property type="match status" value="1"/>
</dbReference>
<dbReference type="RefSeq" id="XP_047773878.1">
    <property type="nucleotide sequence ID" value="XM_047918060.1"/>
</dbReference>
<comment type="caution">
    <text evidence="11">The sequence shown here is derived from an EMBL/GenBank/DDBJ whole genome shotgun (WGS) entry which is preliminary data.</text>
</comment>
<keyword evidence="6 9" id="KW-0560">Oxidoreductase</keyword>
<comment type="similarity">
    <text evidence="3 9">Belongs to the cytochrome P450 family.</text>
</comment>
<dbReference type="PANTHER" id="PTHR24305:SF166">
    <property type="entry name" value="CYTOCHROME P450 12A4, MITOCHONDRIAL-RELATED"/>
    <property type="match status" value="1"/>
</dbReference>
<dbReference type="GeneID" id="71998792"/>
<name>A0ABQ8K273_9APHY</name>
<comment type="cofactor">
    <cofactor evidence="1">
        <name>heme</name>
        <dbReference type="ChEBI" id="CHEBI:30413"/>
    </cofactor>
</comment>
<evidence type="ECO:0000256" key="5">
    <source>
        <dbReference type="ARBA" id="ARBA00022723"/>
    </source>
</evidence>
<evidence type="ECO:0000256" key="4">
    <source>
        <dbReference type="ARBA" id="ARBA00022617"/>
    </source>
</evidence>
<sequence>MSVAVILLGLCFVIVLARPVWQAYSRLPELSGPTPSSVVLGYRYDLHSAPAGSLFSRWRSKYGPVYRVRGPFGTTELVMGDPKGASHVLGTYSFIRNESNRALLWELFGHSIFTAEGAFHKQQRAVLNSAFTSANVREVSGVILDLANKLRENWENRLGKAASSSLIIDVSHELQTLAIDAISMTTFSYAISENAPLSSLLSKIANVPLTKAALVAESFVEAFPAIWKLPIPIKQWPRMMKAELGKIADRVWKDSEIEGVTGGGMHSKLLEAMNNSKVLSGEPMDRDLAVANILAVIFAGYETTASAIGECLHQLALQSTIQNKIRQELFSFADATGRDPTYDDLTSATQMPYLDAVARETMRTYPIVMNVTREASVEESIPLQTPLRSTGATHIVVKPGQLIHIPIRGGINNDPDIWGLDADKFRPERWLESGKAGLPETVKTVRAPGHILTFGDGPKICVGRYFAMAEFKIVIATLVRYFHFEHAGIDYDFYRFGSNAVKPKVRGKDGLPPSLELRVKAVSDA</sequence>
<evidence type="ECO:0000256" key="8">
    <source>
        <dbReference type="ARBA" id="ARBA00023033"/>
    </source>
</evidence>
<protein>
    <submittedName>
        <fullName evidence="11">Cytochrome P450</fullName>
    </submittedName>
</protein>
<dbReference type="PRINTS" id="PR00463">
    <property type="entry name" value="EP450I"/>
</dbReference>
<proteinExistence type="inferred from homology"/>
<keyword evidence="12" id="KW-1185">Reference proteome</keyword>
<evidence type="ECO:0000256" key="2">
    <source>
        <dbReference type="ARBA" id="ARBA00005179"/>
    </source>
</evidence>
<keyword evidence="7 9" id="KW-0408">Iron</keyword>
<keyword evidence="10" id="KW-0732">Signal</keyword>
<reference evidence="11 12" key="1">
    <citation type="journal article" date="2021" name="Environ. Microbiol.">
        <title>Gene family expansions and transcriptome signatures uncover fungal adaptations to wood decay.</title>
        <authorList>
            <person name="Hage H."/>
            <person name="Miyauchi S."/>
            <person name="Viragh M."/>
            <person name="Drula E."/>
            <person name="Min B."/>
            <person name="Chaduli D."/>
            <person name="Navarro D."/>
            <person name="Favel A."/>
            <person name="Norest M."/>
            <person name="Lesage-Meessen L."/>
            <person name="Balint B."/>
            <person name="Merenyi Z."/>
            <person name="de Eugenio L."/>
            <person name="Morin E."/>
            <person name="Martinez A.T."/>
            <person name="Baldrian P."/>
            <person name="Stursova M."/>
            <person name="Martinez M.J."/>
            <person name="Novotny C."/>
            <person name="Magnuson J.K."/>
            <person name="Spatafora J.W."/>
            <person name="Maurice S."/>
            <person name="Pangilinan J."/>
            <person name="Andreopoulos W."/>
            <person name="LaButti K."/>
            <person name="Hundley H."/>
            <person name="Na H."/>
            <person name="Kuo A."/>
            <person name="Barry K."/>
            <person name="Lipzen A."/>
            <person name="Henrissat B."/>
            <person name="Riley R."/>
            <person name="Ahrendt S."/>
            <person name="Nagy L.G."/>
            <person name="Grigoriev I.V."/>
            <person name="Martin F."/>
            <person name="Rosso M.N."/>
        </authorList>
    </citation>
    <scope>NUCLEOTIDE SEQUENCE [LARGE SCALE GENOMIC DNA]</scope>
    <source>
        <strain evidence="11 12">CIRM-BRFM 1785</strain>
    </source>
</reference>
<dbReference type="Gene3D" id="1.10.630.10">
    <property type="entry name" value="Cytochrome P450"/>
    <property type="match status" value="1"/>
</dbReference>
<keyword evidence="4 9" id="KW-0349">Heme</keyword>
<keyword evidence="8 9" id="KW-0503">Monooxygenase</keyword>
<dbReference type="EMBL" id="JADCUA010000030">
    <property type="protein sequence ID" value="KAH9830583.1"/>
    <property type="molecule type" value="Genomic_DNA"/>
</dbReference>
<evidence type="ECO:0000256" key="7">
    <source>
        <dbReference type="ARBA" id="ARBA00023004"/>
    </source>
</evidence>
<dbReference type="SUPFAM" id="SSF48264">
    <property type="entry name" value="Cytochrome P450"/>
    <property type="match status" value="1"/>
</dbReference>
<dbReference type="Proteomes" id="UP000814176">
    <property type="component" value="Unassembled WGS sequence"/>
</dbReference>
<feature type="signal peptide" evidence="10">
    <location>
        <begin position="1"/>
        <end position="17"/>
    </location>
</feature>
<evidence type="ECO:0000313" key="11">
    <source>
        <dbReference type="EMBL" id="KAH9830583.1"/>
    </source>
</evidence>
<accession>A0ABQ8K273</accession>
<evidence type="ECO:0000256" key="9">
    <source>
        <dbReference type="RuleBase" id="RU000461"/>
    </source>
</evidence>
<gene>
    <name evidence="11" type="ORF">C8Q71DRAFT_359267</name>
</gene>
<evidence type="ECO:0000256" key="3">
    <source>
        <dbReference type="ARBA" id="ARBA00010617"/>
    </source>
</evidence>
<feature type="chain" id="PRO_5046110016" evidence="10">
    <location>
        <begin position="18"/>
        <end position="525"/>
    </location>
</feature>
<comment type="pathway">
    <text evidence="2">Secondary metabolite biosynthesis.</text>
</comment>
<dbReference type="PROSITE" id="PS00086">
    <property type="entry name" value="CYTOCHROME_P450"/>
    <property type="match status" value="1"/>
</dbReference>
<dbReference type="InterPro" id="IPR036396">
    <property type="entry name" value="Cyt_P450_sf"/>
</dbReference>
<dbReference type="PANTHER" id="PTHR24305">
    <property type="entry name" value="CYTOCHROME P450"/>
    <property type="match status" value="1"/>
</dbReference>
<evidence type="ECO:0000256" key="1">
    <source>
        <dbReference type="ARBA" id="ARBA00001971"/>
    </source>
</evidence>
<evidence type="ECO:0000256" key="6">
    <source>
        <dbReference type="ARBA" id="ARBA00023002"/>
    </source>
</evidence>